<proteinExistence type="predicted"/>
<dbReference type="EMBL" id="JAEPDI010000042">
    <property type="protein sequence ID" value="MCG7941451.1"/>
    <property type="molecule type" value="Genomic_DNA"/>
</dbReference>
<evidence type="ECO:0000313" key="2">
    <source>
        <dbReference type="EMBL" id="MCG7941451.1"/>
    </source>
</evidence>
<comment type="caution">
    <text evidence="2">The sequence shown here is derived from an EMBL/GenBank/DDBJ whole genome shotgun (WGS) entry which is preliminary data.</text>
</comment>
<keyword evidence="1" id="KW-1133">Transmembrane helix</keyword>
<evidence type="ECO:0000256" key="1">
    <source>
        <dbReference type="SAM" id="Phobius"/>
    </source>
</evidence>
<keyword evidence="1" id="KW-0812">Transmembrane</keyword>
<evidence type="ECO:0000313" key="3">
    <source>
        <dbReference type="Proteomes" id="UP000886687"/>
    </source>
</evidence>
<keyword evidence="1" id="KW-0472">Membrane</keyword>
<sequence>MESGKLTPEAETAVRKYMLHLVSLPAILGSVIMFVMGYLVNEVASGRAYNEAYKEASEKVLSFTEQAALAAHDADRTKQDIEQIRVELDSIRTEAIEIRGKLKTAQAFQSSENIVSEVTKSLANRKDFKDSILAITEKQLADINRRVESAHSRINGVRLHVTRKSVSPQFACGGEQKENGNNLMVMYGSRDGTSCGVHNLNYYKEIGLSIPAQ</sequence>
<dbReference type="Proteomes" id="UP000886687">
    <property type="component" value="Unassembled WGS sequence"/>
</dbReference>
<gene>
    <name evidence="2" type="ORF">JAZ04_21690</name>
</gene>
<feature type="transmembrane region" description="Helical" evidence="1">
    <location>
        <begin position="21"/>
        <end position="40"/>
    </location>
</feature>
<reference evidence="2" key="1">
    <citation type="journal article" date="2021" name="Proc. Natl. Acad. Sci. U.S.A.">
        <title>Global biogeography of chemosynthetic symbionts reveals both localized and globally distributed symbiont groups. .</title>
        <authorList>
            <person name="Osvatic J.T."/>
            <person name="Wilkins L.G.E."/>
            <person name="Leibrecht L."/>
            <person name="Leray M."/>
            <person name="Zauner S."/>
            <person name="Polzin J."/>
            <person name="Camacho Y."/>
            <person name="Gros O."/>
            <person name="van Gils J.A."/>
            <person name="Eisen J.A."/>
            <person name="Petersen J.M."/>
            <person name="Yuen B."/>
        </authorList>
    </citation>
    <scope>NUCLEOTIDE SEQUENCE</scope>
    <source>
        <strain evidence="2">MAGL173</strain>
    </source>
</reference>
<organism evidence="2 3">
    <name type="scientific">Candidatus Thiodiazotropha lotti</name>
    <dbReference type="NCBI Taxonomy" id="2792787"/>
    <lineage>
        <taxon>Bacteria</taxon>
        <taxon>Pseudomonadati</taxon>
        <taxon>Pseudomonadota</taxon>
        <taxon>Gammaproteobacteria</taxon>
        <taxon>Chromatiales</taxon>
        <taxon>Sedimenticolaceae</taxon>
        <taxon>Candidatus Thiodiazotropha</taxon>
    </lineage>
</organism>
<accession>A0A9E4K7V6</accession>
<name>A0A9E4K7V6_9GAMM</name>
<protein>
    <submittedName>
        <fullName evidence="2">Uncharacterized protein</fullName>
    </submittedName>
</protein>
<dbReference type="AlphaFoldDB" id="A0A9E4K7V6"/>